<dbReference type="InterPro" id="IPR036179">
    <property type="entry name" value="Ig-like_dom_sf"/>
</dbReference>
<gene>
    <name evidence="1" type="ORF">KOW79_001884</name>
</gene>
<dbReference type="SUPFAM" id="SSF48726">
    <property type="entry name" value="Immunoglobulin"/>
    <property type="match status" value="1"/>
</dbReference>
<dbReference type="Proteomes" id="UP000824219">
    <property type="component" value="Linkage Group LG02"/>
</dbReference>
<evidence type="ECO:0008006" key="3">
    <source>
        <dbReference type="Google" id="ProtNLM"/>
    </source>
</evidence>
<keyword evidence="2" id="KW-1185">Reference proteome</keyword>
<dbReference type="PANTHER" id="PTHR23266">
    <property type="entry name" value="IMMUNOGLOBULIN HEAVY CHAIN"/>
    <property type="match status" value="1"/>
</dbReference>
<dbReference type="EMBL" id="JAHKSW010000002">
    <property type="protein sequence ID" value="KAG7335288.1"/>
    <property type="molecule type" value="Genomic_DNA"/>
</dbReference>
<evidence type="ECO:0000313" key="2">
    <source>
        <dbReference type="Proteomes" id="UP000824219"/>
    </source>
</evidence>
<dbReference type="InterPro" id="IPR050199">
    <property type="entry name" value="IgHV"/>
</dbReference>
<reference evidence="1 2" key="1">
    <citation type="submission" date="2021-06" db="EMBL/GenBank/DDBJ databases">
        <title>Chromosome-level genome assembly of the red-tail catfish (Hemibagrus wyckioides).</title>
        <authorList>
            <person name="Shao F."/>
        </authorList>
    </citation>
    <scope>NUCLEOTIDE SEQUENCE [LARGE SCALE GENOMIC DNA]</scope>
    <source>
        <strain evidence="1">EC202008001</strain>
        <tissue evidence="1">Blood</tissue>
    </source>
</reference>
<accession>A0A9D3P5Y5</accession>
<comment type="caution">
    <text evidence="1">The sequence shown here is derived from an EMBL/GenBank/DDBJ whole genome shotgun (WGS) entry which is preliminary data.</text>
</comment>
<proteinExistence type="predicted"/>
<name>A0A9D3P5Y5_9TELE</name>
<protein>
    <recommendedName>
        <fullName evidence="3">Ig-like domain-containing protein</fullName>
    </recommendedName>
</protein>
<evidence type="ECO:0000313" key="1">
    <source>
        <dbReference type="EMBL" id="KAG7335288.1"/>
    </source>
</evidence>
<organism evidence="1 2">
    <name type="scientific">Hemibagrus wyckioides</name>
    <dbReference type="NCBI Taxonomy" id="337641"/>
    <lineage>
        <taxon>Eukaryota</taxon>
        <taxon>Metazoa</taxon>
        <taxon>Chordata</taxon>
        <taxon>Craniata</taxon>
        <taxon>Vertebrata</taxon>
        <taxon>Euteleostomi</taxon>
        <taxon>Actinopterygii</taxon>
        <taxon>Neopterygii</taxon>
        <taxon>Teleostei</taxon>
        <taxon>Ostariophysi</taxon>
        <taxon>Siluriformes</taxon>
        <taxon>Bagridae</taxon>
        <taxon>Hemibagrus</taxon>
    </lineage>
</organism>
<dbReference type="AlphaFoldDB" id="A0A9D3P5Y5"/>
<sequence>MLALTSAGYCAYRWLKRSSDLQAAELQAAHGVSSDEIRLDQSPAVVKRPGETVKISCRWTGRGLACAAGMLALTSAGYCAYRWLKRSSDLQAAELQAAHDSYGQSSASVVKRPGESITLSCTVSGFSVGSIFTQSLQGQFSITKDTNKNMLYP</sequence>
<dbReference type="OrthoDB" id="8694217at2759"/>